<dbReference type="AlphaFoldDB" id="A0A8S1RL78"/>
<protein>
    <recommendedName>
        <fullName evidence="3">RING-type domain-containing protein</fullName>
    </recommendedName>
</protein>
<sequence>MGQKSHLESVNENENIYDYMSKYAKLSKEQIQVKLQFDGENIDRNSLFKEYHNKNNLIAFYVSNFEQKSISEIKKQPSIGQYGFQKQQIYESPGLNNNNSLKCLNDEQINKSSAMSLESSQNVENFVSLQSLQITQCYFCQQLINDDEQVQLPCQHFYHVKCLNILVENQLIQKKPNLQCLCNQKVQFQILYLLGDKYNAEAQKYRFILNQLQSIEESLKVYQQYRKCNKSKICNFFYLHQSSLKEEHKICPSCLIAS</sequence>
<keyword evidence="2" id="KW-1185">Reference proteome</keyword>
<dbReference type="Proteomes" id="UP000692954">
    <property type="component" value="Unassembled WGS sequence"/>
</dbReference>
<reference evidence="1" key="1">
    <citation type="submission" date="2021-01" db="EMBL/GenBank/DDBJ databases">
        <authorList>
            <consortium name="Genoscope - CEA"/>
            <person name="William W."/>
        </authorList>
    </citation>
    <scope>NUCLEOTIDE SEQUENCE</scope>
</reference>
<name>A0A8S1RL78_9CILI</name>
<comment type="caution">
    <text evidence="1">The sequence shown here is derived from an EMBL/GenBank/DDBJ whole genome shotgun (WGS) entry which is preliminary data.</text>
</comment>
<organism evidence="1 2">
    <name type="scientific">Paramecium sonneborni</name>
    <dbReference type="NCBI Taxonomy" id="65129"/>
    <lineage>
        <taxon>Eukaryota</taxon>
        <taxon>Sar</taxon>
        <taxon>Alveolata</taxon>
        <taxon>Ciliophora</taxon>
        <taxon>Intramacronucleata</taxon>
        <taxon>Oligohymenophorea</taxon>
        <taxon>Peniculida</taxon>
        <taxon>Parameciidae</taxon>
        <taxon>Paramecium</taxon>
    </lineage>
</organism>
<evidence type="ECO:0000313" key="1">
    <source>
        <dbReference type="EMBL" id="CAD8127614.1"/>
    </source>
</evidence>
<dbReference type="OrthoDB" id="306827at2759"/>
<accession>A0A8S1RL78</accession>
<proteinExistence type="predicted"/>
<evidence type="ECO:0008006" key="3">
    <source>
        <dbReference type="Google" id="ProtNLM"/>
    </source>
</evidence>
<dbReference type="EMBL" id="CAJJDN010000178">
    <property type="protein sequence ID" value="CAD8127614.1"/>
    <property type="molecule type" value="Genomic_DNA"/>
</dbReference>
<gene>
    <name evidence="1" type="ORF">PSON_ATCC_30995.1.T1780047</name>
</gene>
<evidence type="ECO:0000313" key="2">
    <source>
        <dbReference type="Proteomes" id="UP000692954"/>
    </source>
</evidence>